<organism evidence="5 6">
    <name type="scientific">Rhodocollybia butyracea</name>
    <dbReference type="NCBI Taxonomy" id="206335"/>
    <lineage>
        <taxon>Eukaryota</taxon>
        <taxon>Fungi</taxon>
        <taxon>Dikarya</taxon>
        <taxon>Basidiomycota</taxon>
        <taxon>Agaricomycotina</taxon>
        <taxon>Agaricomycetes</taxon>
        <taxon>Agaricomycetidae</taxon>
        <taxon>Agaricales</taxon>
        <taxon>Marasmiineae</taxon>
        <taxon>Omphalotaceae</taxon>
        <taxon>Rhodocollybia</taxon>
    </lineage>
</organism>
<sequence>QKWSGTMQHPSHRSKLGLMMTIFAHFSLEWTEKTLVFVDLQTSVINQAGKGQTNVLFDVMSHTITGDSGLGDFGQEGIQAFIDQHCCDKKCQELG</sequence>
<dbReference type="PROSITE" id="PS51158">
    <property type="entry name" value="ALPHA_KINASE"/>
    <property type="match status" value="1"/>
</dbReference>
<dbReference type="EMBL" id="JADNRY010000028">
    <property type="protein sequence ID" value="KAF9071919.1"/>
    <property type="molecule type" value="Genomic_DNA"/>
</dbReference>
<dbReference type="SUPFAM" id="SSF56112">
    <property type="entry name" value="Protein kinase-like (PK-like)"/>
    <property type="match status" value="1"/>
</dbReference>
<evidence type="ECO:0000313" key="6">
    <source>
        <dbReference type="Proteomes" id="UP000772434"/>
    </source>
</evidence>
<evidence type="ECO:0000313" key="5">
    <source>
        <dbReference type="EMBL" id="KAF9071919.1"/>
    </source>
</evidence>
<dbReference type="Pfam" id="PF02816">
    <property type="entry name" value="Alpha_kinase"/>
    <property type="match status" value="1"/>
</dbReference>
<accession>A0A9P5PZ46</accession>
<keyword evidence="3 5" id="KW-0418">Kinase</keyword>
<feature type="non-terminal residue" evidence="5">
    <location>
        <position position="95"/>
    </location>
</feature>
<dbReference type="GO" id="GO:0005524">
    <property type="term" value="F:ATP binding"/>
    <property type="evidence" value="ECO:0007669"/>
    <property type="project" value="InterPro"/>
</dbReference>
<keyword evidence="1" id="KW-0723">Serine/threonine-protein kinase</keyword>
<dbReference type="AlphaFoldDB" id="A0A9P5PZ46"/>
<keyword evidence="6" id="KW-1185">Reference proteome</keyword>
<evidence type="ECO:0000256" key="1">
    <source>
        <dbReference type="ARBA" id="ARBA00022527"/>
    </source>
</evidence>
<name>A0A9P5PZ46_9AGAR</name>
<reference evidence="5" key="1">
    <citation type="submission" date="2020-11" db="EMBL/GenBank/DDBJ databases">
        <authorList>
            <consortium name="DOE Joint Genome Institute"/>
            <person name="Ahrendt S."/>
            <person name="Riley R."/>
            <person name="Andreopoulos W."/>
            <person name="Labutti K."/>
            <person name="Pangilinan J."/>
            <person name="Ruiz-Duenas F.J."/>
            <person name="Barrasa J.M."/>
            <person name="Sanchez-Garcia M."/>
            <person name="Camarero S."/>
            <person name="Miyauchi S."/>
            <person name="Serrano A."/>
            <person name="Linde D."/>
            <person name="Babiker R."/>
            <person name="Drula E."/>
            <person name="Ayuso-Fernandez I."/>
            <person name="Pacheco R."/>
            <person name="Padilla G."/>
            <person name="Ferreira P."/>
            <person name="Barriuso J."/>
            <person name="Kellner H."/>
            <person name="Castanera R."/>
            <person name="Alfaro M."/>
            <person name="Ramirez L."/>
            <person name="Pisabarro A.G."/>
            <person name="Kuo A."/>
            <person name="Tritt A."/>
            <person name="Lipzen A."/>
            <person name="He G."/>
            <person name="Yan M."/>
            <person name="Ng V."/>
            <person name="Cullen D."/>
            <person name="Martin F."/>
            <person name="Rosso M.-N."/>
            <person name="Henrissat B."/>
            <person name="Hibbett D."/>
            <person name="Martinez A.T."/>
            <person name="Grigoriev I.V."/>
        </authorList>
    </citation>
    <scope>NUCLEOTIDE SEQUENCE</scope>
    <source>
        <strain evidence="5">AH 40177</strain>
    </source>
</reference>
<feature type="domain" description="Alpha-type protein kinase" evidence="4">
    <location>
        <begin position="1"/>
        <end position="95"/>
    </location>
</feature>
<evidence type="ECO:0000259" key="4">
    <source>
        <dbReference type="PROSITE" id="PS51158"/>
    </source>
</evidence>
<evidence type="ECO:0000256" key="2">
    <source>
        <dbReference type="ARBA" id="ARBA00022679"/>
    </source>
</evidence>
<dbReference type="Proteomes" id="UP000772434">
    <property type="component" value="Unassembled WGS sequence"/>
</dbReference>
<dbReference type="OrthoDB" id="301415at2759"/>
<dbReference type="InterPro" id="IPR011009">
    <property type="entry name" value="Kinase-like_dom_sf"/>
</dbReference>
<protein>
    <submittedName>
        <fullName evidence="5">Kinase-like domain-containing protein</fullName>
    </submittedName>
</protein>
<evidence type="ECO:0000256" key="3">
    <source>
        <dbReference type="ARBA" id="ARBA00022777"/>
    </source>
</evidence>
<comment type="caution">
    <text evidence="5">The sequence shown here is derived from an EMBL/GenBank/DDBJ whole genome shotgun (WGS) entry which is preliminary data.</text>
</comment>
<dbReference type="GO" id="GO:0004674">
    <property type="term" value="F:protein serine/threonine kinase activity"/>
    <property type="evidence" value="ECO:0007669"/>
    <property type="project" value="UniProtKB-KW"/>
</dbReference>
<dbReference type="InterPro" id="IPR004166">
    <property type="entry name" value="a-kinase_dom"/>
</dbReference>
<keyword evidence="2" id="KW-0808">Transferase</keyword>
<gene>
    <name evidence="5" type="ORF">BDP27DRAFT_1218230</name>
</gene>
<dbReference type="Gene3D" id="3.20.200.10">
    <property type="entry name" value="MHCK/EF2 kinase"/>
    <property type="match status" value="1"/>
</dbReference>
<proteinExistence type="predicted"/>